<evidence type="ECO:0000256" key="8">
    <source>
        <dbReference type="ARBA" id="ARBA00023211"/>
    </source>
</evidence>
<keyword evidence="6 9" id="KW-0411">Iron-sulfur</keyword>
<dbReference type="GO" id="GO:0046872">
    <property type="term" value="F:metal ion binding"/>
    <property type="evidence" value="ECO:0007669"/>
    <property type="project" value="UniProtKB-KW"/>
</dbReference>
<evidence type="ECO:0000256" key="1">
    <source>
        <dbReference type="ARBA" id="ARBA00022722"/>
    </source>
</evidence>
<name>A0A1M7YED0_9FIRM</name>
<dbReference type="InterPro" id="IPR013343">
    <property type="entry name" value="CRISPR-assoc_prot_Cas4"/>
</dbReference>
<sequence length="164" mass="19164">MQVNGTLMNYYFHCKRQCYLHGIRLNLEDNSESVKIGKALHEEKEMKMADSEIEIGNVKLDGLTSKYLVEIKKSDADVEASKWQILLYLKILKNKGVIREGKLEFVEKNKQAKNIVYVSLSEENEKQLDDYINEIEDLLLRDEVPVVLNKPTCKKCAYYEYCYI</sequence>
<gene>
    <name evidence="11" type="ORF">SAMN02745217_03007</name>
</gene>
<protein>
    <recommendedName>
        <fullName evidence="9">CRISPR-associated exonuclease Cas4</fullName>
        <ecNumber evidence="9">3.1.12.1</ecNumber>
    </recommendedName>
</protein>
<evidence type="ECO:0000259" key="10">
    <source>
        <dbReference type="Pfam" id="PF01930"/>
    </source>
</evidence>
<evidence type="ECO:0000256" key="6">
    <source>
        <dbReference type="ARBA" id="ARBA00023014"/>
    </source>
</evidence>
<dbReference type="OrthoDB" id="9794720at2"/>
<evidence type="ECO:0000256" key="9">
    <source>
        <dbReference type="RuleBase" id="RU365022"/>
    </source>
</evidence>
<dbReference type="PANTHER" id="PTHR37168:SF1">
    <property type="entry name" value="CRISPR-ASSOCIATED EXONUCLEASE CAS4"/>
    <property type="match status" value="1"/>
</dbReference>
<evidence type="ECO:0000313" key="12">
    <source>
        <dbReference type="Proteomes" id="UP000184612"/>
    </source>
</evidence>
<reference evidence="11 12" key="1">
    <citation type="submission" date="2016-12" db="EMBL/GenBank/DDBJ databases">
        <authorList>
            <person name="Song W.-J."/>
            <person name="Kurnit D.M."/>
        </authorList>
    </citation>
    <scope>NUCLEOTIDE SEQUENCE [LARGE SCALE GENOMIC DNA]</scope>
    <source>
        <strain evidence="11 12">DSM 12503</strain>
    </source>
</reference>
<dbReference type="InterPro" id="IPR011604">
    <property type="entry name" value="PDDEXK-like_dom_sf"/>
</dbReference>
<evidence type="ECO:0000256" key="3">
    <source>
        <dbReference type="ARBA" id="ARBA00022801"/>
    </source>
</evidence>
<dbReference type="NCBIfam" id="TIGR00372">
    <property type="entry name" value="cas4"/>
    <property type="match status" value="1"/>
</dbReference>
<keyword evidence="2 9" id="KW-0479">Metal-binding</keyword>
<comment type="similarity">
    <text evidence="9">Belongs to the CRISPR-associated exonuclease Cas4 family.</text>
</comment>
<dbReference type="PANTHER" id="PTHR37168">
    <property type="entry name" value="CRISPR-ASSOCIATED EXONUCLEASE CAS4"/>
    <property type="match status" value="1"/>
</dbReference>
<dbReference type="Gene3D" id="3.90.320.10">
    <property type="match status" value="1"/>
</dbReference>
<keyword evidence="8 9" id="KW-0464">Manganese</keyword>
<proteinExistence type="inferred from homology"/>
<dbReference type="GO" id="GO:0004527">
    <property type="term" value="F:exonuclease activity"/>
    <property type="evidence" value="ECO:0007669"/>
    <property type="project" value="UniProtKB-KW"/>
</dbReference>
<dbReference type="InterPro" id="IPR022765">
    <property type="entry name" value="Dna2/Cas4_DUF83"/>
</dbReference>
<keyword evidence="4 9" id="KW-0269">Exonuclease</keyword>
<dbReference type="AlphaFoldDB" id="A0A1M7YED0"/>
<keyword evidence="3 9" id="KW-0378">Hydrolase</keyword>
<dbReference type="GO" id="GO:0051607">
    <property type="term" value="P:defense response to virus"/>
    <property type="evidence" value="ECO:0007669"/>
    <property type="project" value="UniProtKB-KW"/>
</dbReference>
<comment type="function">
    <text evidence="9">CRISPR (clustered regularly interspaced short palindromic repeat) is an adaptive immune system that provides protection against mobile genetic elements (viruses, transposable elements and conjugative plasmids). CRISPR clusters contain sequences complementary to antecedent mobile elements and target invading nucleic acids. CRISPR clusters are transcribed and processed into CRISPR RNA (crRNA).</text>
</comment>
<accession>A0A1M7YED0</accession>
<evidence type="ECO:0000313" key="11">
    <source>
        <dbReference type="EMBL" id="SHO50990.1"/>
    </source>
</evidence>
<keyword evidence="1 9" id="KW-0540">Nuclease</keyword>
<keyword evidence="5 9" id="KW-0408">Iron</keyword>
<organism evidence="11 12">
    <name type="scientific">Anaerocolumna xylanovorans DSM 12503</name>
    <dbReference type="NCBI Taxonomy" id="1121345"/>
    <lineage>
        <taxon>Bacteria</taxon>
        <taxon>Bacillati</taxon>
        <taxon>Bacillota</taxon>
        <taxon>Clostridia</taxon>
        <taxon>Lachnospirales</taxon>
        <taxon>Lachnospiraceae</taxon>
        <taxon>Anaerocolumna</taxon>
    </lineage>
</organism>
<evidence type="ECO:0000256" key="5">
    <source>
        <dbReference type="ARBA" id="ARBA00023004"/>
    </source>
</evidence>
<dbReference type="Proteomes" id="UP000184612">
    <property type="component" value="Unassembled WGS sequence"/>
</dbReference>
<dbReference type="Pfam" id="PF01930">
    <property type="entry name" value="Cas_Cas4"/>
    <property type="match status" value="1"/>
</dbReference>
<evidence type="ECO:0000256" key="7">
    <source>
        <dbReference type="ARBA" id="ARBA00023118"/>
    </source>
</evidence>
<comment type="cofactor">
    <cofactor evidence="9">
        <name>Mg(2+)</name>
        <dbReference type="ChEBI" id="CHEBI:18420"/>
    </cofactor>
    <cofactor evidence="9">
        <name>Mn(2+)</name>
        <dbReference type="ChEBI" id="CHEBI:29035"/>
    </cofactor>
    <text evidence="9">Mg(2+) or Mn(2+) required for ssDNA cleavage activity.</text>
</comment>
<dbReference type="STRING" id="1121345.SAMN02745217_03007"/>
<evidence type="ECO:0000256" key="4">
    <source>
        <dbReference type="ARBA" id="ARBA00022839"/>
    </source>
</evidence>
<dbReference type="RefSeq" id="WP_073589652.1">
    <property type="nucleotide sequence ID" value="NZ_FRFD01000008.1"/>
</dbReference>
<keyword evidence="7 9" id="KW-0051">Antiviral defense</keyword>
<keyword evidence="12" id="KW-1185">Reference proteome</keyword>
<comment type="cofactor">
    <cofactor evidence="9">
        <name>iron-sulfur cluster</name>
        <dbReference type="ChEBI" id="CHEBI:30408"/>
    </cofactor>
</comment>
<dbReference type="GO" id="GO:0051536">
    <property type="term" value="F:iron-sulfur cluster binding"/>
    <property type="evidence" value="ECO:0007669"/>
    <property type="project" value="UniProtKB-KW"/>
</dbReference>
<evidence type="ECO:0000256" key="2">
    <source>
        <dbReference type="ARBA" id="ARBA00022723"/>
    </source>
</evidence>
<dbReference type="EMBL" id="FRFD01000008">
    <property type="protein sequence ID" value="SHO50990.1"/>
    <property type="molecule type" value="Genomic_DNA"/>
</dbReference>
<feature type="domain" description="DUF83" evidence="10">
    <location>
        <begin position="4"/>
        <end position="164"/>
    </location>
</feature>
<dbReference type="EC" id="3.1.12.1" evidence="9"/>